<evidence type="ECO:0000256" key="3">
    <source>
        <dbReference type="ARBA" id="ARBA00022989"/>
    </source>
</evidence>
<feature type="transmembrane region" description="Helical" evidence="5">
    <location>
        <begin position="48"/>
        <end position="65"/>
    </location>
</feature>
<dbReference type="Pfam" id="PF04191">
    <property type="entry name" value="PEMT"/>
    <property type="match status" value="1"/>
</dbReference>
<accession>A0A3N6LWC2</accession>
<gene>
    <name evidence="6" type="ORF">EA462_02740</name>
</gene>
<dbReference type="RefSeq" id="WP_124177023.1">
    <property type="nucleotide sequence ID" value="NZ_REFY01000001.1"/>
</dbReference>
<protein>
    <submittedName>
        <fullName evidence="6">Isoprenylcysteine carboxylmethyltransferase family protein</fullName>
    </submittedName>
</protein>
<keyword evidence="7" id="KW-1185">Reference proteome</keyword>
<keyword evidence="6" id="KW-0489">Methyltransferase</keyword>
<keyword evidence="6" id="KW-0808">Transferase</keyword>
<name>A0A3N6LWC2_9EURY</name>
<sequence length="166" mass="18731">MVSKRVFLKSALFTILVPGTVAMALPQLLAKYRPHPKLPIEPNVGRVLGGLSIFAGVLVYLRTVFQFGTDGRGTPSPTDDPDDLVTGGLYARTRNPMYIGVLLVILGQAFRQRSVAILWWGVGMWIGFHNRVIGYEEPHLVEKHGEAYEEYRDRVPRWLSFTRPPR</sequence>
<evidence type="ECO:0000313" key="7">
    <source>
        <dbReference type="Proteomes" id="UP000273828"/>
    </source>
</evidence>
<dbReference type="OrthoDB" id="148346at2157"/>
<dbReference type="Proteomes" id="UP000273828">
    <property type="component" value="Unassembled WGS sequence"/>
</dbReference>
<proteinExistence type="predicted"/>
<dbReference type="Gene3D" id="1.20.120.1630">
    <property type="match status" value="1"/>
</dbReference>
<dbReference type="EMBL" id="REFY01000001">
    <property type="protein sequence ID" value="RQG93137.1"/>
    <property type="molecule type" value="Genomic_DNA"/>
</dbReference>
<reference evidence="6 7" key="1">
    <citation type="submission" date="2018-10" db="EMBL/GenBank/DDBJ databases">
        <title>Natrarchaeobius chitinivorans gen. nov., sp. nov., and Natrarchaeobius haloalkaliphilus sp. nov., alkaliphilic, chitin-utilizing haloarchaea from hypersaline alkaline lakes.</title>
        <authorList>
            <person name="Sorokin D.Y."/>
            <person name="Elcheninov A.G."/>
            <person name="Kostrikina N.A."/>
            <person name="Bale N.J."/>
            <person name="Sinninghe Damste J.S."/>
            <person name="Khijniak T.V."/>
            <person name="Kublanov I.V."/>
            <person name="Toshchakov S.V."/>
        </authorList>
    </citation>
    <scope>NUCLEOTIDE SEQUENCE [LARGE SCALE GENOMIC DNA]</scope>
    <source>
        <strain evidence="6 7">AArcht-Sl</strain>
    </source>
</reference>
<organism evidence="6 7">
    <name type="scientific">Natrarchaeobius halalkaliphilus</name>
    <dbReference type="NCBI Taxonomy" id="1679091"/>
    <lineage>
        <taxon>Archaea</taxon>
        <taxon>Methanobacteriati</taxon>
        <taxon>Methanobacteriota</taxon>
        <taxon>Stenosarchaea group</taxon>
        <taxon>Halobacteria</taxon>
        <taxon>Halobacteriales</taxon>
        <taxon>Natrialbaceae</taxon>
        <taxon>Natrarchaeobius</taxon>
    </lineage>
</organism>
<keyword evidence="3 5" id="KW-1133">Transmembrane helix</keyword>
<dbReference type="PANTHER" id="PTHR12714">
    <property type="entry name" value="PROTEIN-S ISOPRENYLCYSTEINE O-METHYLTRANSFERASE"/>
    <property type="match status" value="1"/>
</dbReference>
<dbReference type="AlphaFoldDB" id="A0A3N6LWC2"/>
<dbReference type="InterPro" id="IPR007318">
    <property type="entry name" value="Phopholipid_MeTrfase"/>
</dbReference>
<keyword evidence="4 5" id="KW-0472">Membrane</keyword>
<evidence type="ECO:0000313" key="6">
    <source>
        <dbReference type="EMBL" id="RQG93137.1"/>
    </source>
</evidence>
<evidence type="ECO:0000256" key="1">
    <source>
        <dbReference type="ARBA" id="ARBA00004127"/>
    </source>
</evidence>
<dbReference type="GO" id="GO:0008168">
    <property type="term" value="F:methyltransferase activity"/>
    <property type="evidence" value="ECO:0007669"/>
    <property type="project" value="UniProtKB-KW"/>
</dbReference>
<dbReference type="GO" id="GO:0032259">
    <property type="term" value="P:methylation"/>
    <property type="evidence" value="ECO:0007669"/>
    <property type="project" value="UniProtKB-KW"/>
</dbReference>
<comment type="caution">
    <text evidence="6">The sequence shown here is derived from an EMBL/GenBank/DDBJ whole genome shotgun (WGS) entry which is preliminary data.</text>
</comment>
<evidence type="ECO:0000256" key="4">
    <source>
        <dbReference type="ARBA" id="ARBA00023136"/>
    </source>
</evidence>
<keyword evidence="2 5" id="KW-0812">Transmembrane</keyword>
<comment type="subcellular location">
    <subcellularLocation>
        <location evidence="1">Endomembrane system</location>
        <topology evidence="1">Multi-pass membrane protein</topology>
    </subcellularLocation>
</comment>
<dbReference type="GO" id="GO:0012505">
    <property type="term" value="C:endomembrane system"/>
    <property type="evidence" value="ECO:0007669"/>
    <property type="project" value="UniProtKB-SubCell"/>
</dbReference>
<dbReference type="PANTHER" id="PTHR12714:SF9">
    <property type="entry name" value="PROTEIN-S-ISOPRENYLCYSTEINE O-METHYLTRANSFERASE"/>
    <property type="match status" value="1"/>
</dbReference>
<evidence type="ECO:0000256" key="5">
    <source>
        <dbReference type="SAM" id="Phobius"/>
    </source>
</evidence>
<evidence type="ECO:0000256" key="2">
    <source>
        <dbReference type="ARBA" id="ARBA00022692"/>
    </source>
</evidence>